<proteinExistence type="predicted"/>
<dbReference type="InterPro" id="IPR005561">
    <property type="entry name" value="ANTAR"/>
</dbReference>
<keyword evidence="1" id="KW-0805">Transcription regulation</keyword>
<evidence type="ECO:0000313" key="4">
    <source>
        <dbReference type="EMBL" id="KGM02606.1"/>
    </source>
</evidence>
<sequence length="262" mass="27500">MVTMQLSLEHAEAVGALQDALAAATGVDELLGGVVLHAAAHVPDGVHVAVTVHRTDRDPRSAGSSPGASSCVEAELGSYDGPSVTSVAQGHRVVVVDVDAEAWWPAWRSAAVAAGFRTAAVVTRTVREECAVTFTVLSERQESWDADALVRTELYVQEVARALEVCLRWADGAELAADLRSTLAGRAVIDQAVGVIMAENRCSAEDARAVLESASVNRNVDPRDVAAALIESVTGVAPSVPAEFVARPAARPRASRRPRPRG</sequence>
<gene>
    <name evidence="4" type="ORF">Q760_12425</name>
</gene>
<reference evidence="4 5" key="1">
    <citation type="submission" date="2013-10" db="EMBL/GenBank/DDBJ databases">
        <authorList>
            <person name="Wang G."/>
            <person name="Zhuang W."/>
        </authorList>
    </citation>
    <scope>NUCLEOTIDE SEQUENCE [LARGE SCALE GENOMIC DNA]</scope>
    <source>
        <strain evidence="4 5">DSM 20118</strain>
    </source>
</reference>
<organism evidence="4 5">
    <name type="scientific">Cellulomonas cellasea DSM 20118</name>
    <dbReference type="NCBI Taxonomy" id="1408250"/>
    <lineage>
        <taxon>Bacteria</taxon>
        <taxon>Bacillati</taxon>
        <taxon>Actinomycetota</taxon>
        <taxon>Actinomycetes</taxon>
        <taxon>Micrococcales</taxon>
        <taxon>Cellulomonadaceae</taxon>
        <taxon>Cellulomonas</taxon>
    </lineage>
</organism>
<dbReference type="STRING" id="1408250.Q760_12425"/>
<comment type="caution">
    <text evidence="4">The sequence shown here is derived from an EMBL/GenBank/DDBJ whole genome shotgun (WGS) entry which is preliminary data.</text>
</comment>
<protein>
    <recommendedName>
        <fullName evidence="3">ANTAR domain-containing protein</fullName>
    </recommendedName>
</protein>
<dbReference type="SUPFAM" id="SSF52172">
    <property type="entry name" value="CheY-like"/>
    <property type="match status" value="1"/>
</dbReference>
<dbReference type="GO" id="GO:0003723">
    <property type="term" value="F:RNA binding"/>
    <property type="evidence" value="ECO:0007669"/>
    <property type="project" value="InterPro"/>
</dbReference>
<dbReference type="EMBL" id="AXNT01000041">
    <property type="protein sequence ID" value="KGM02606.1"/>
    <property type="molecule type" value="Genomic_DNA"/>
</dbReference>
<accession>A0A0A0BBC3</accession>
<dbReference type="PROSITE" id="PS50921">
    <property type="entry name" value="ANTAR"/>
    <property type="match status" value="1"/>
</dbReference>
<evidence type="ECO:0000259" key="3">
    <source>
        <dbReference type="PROSITE" id="PS50921"/>
    </source>
</evidence>
<feature type="domain" description="ANTAR" evidence="3">
    <location>
        <begin position="169"/>
        <end position="230"/>
    </location>
</feature>
<dbReference type="InterPro" id="IPR036388">
    <property type="entry name" value="WH-like_DNA-bd_sf"/>
</dbReference>
<name>A0A0A0BBC3_9CELL</name>
<evidence type="ECO:0000256" key="2">
    <source>
        <dbReference type="ARBA" id="ARBA00023163"/>
    </source>
</evidence>
<dbReference type="InterPro" id="IPR029016">
    <property type="entry name" value="GAF-like_dom_sf"/>
</dbReference>
<evidence type="ECO:0000313" key="5">
    <source>
        <dbReference type="Proteomes" id="UP000029833"/>
    </source>
</evidence>
<dbReference type="InterPro" id="IPR011006">
    <property type="entry name" value="CheY-like_superfamily"/>
</dbReference>
<dbReference type="SMART" id="SM01012">
    <property type="entry name" value="ANTAR"/>
    <property type="match status" value="1"/>
</dbReference>
<dbReference type="Proteomes" id="UP000029833">
    <property type="component" value="Unassembled WGS sequence"/>
</dbReference>
<dbReference type="Gene3D" id="1.10.10.10">
    <property type="entry name" value="Winged helix-like DNA-binding domain superfamily/Winged helix DNA-binding domain"/>
    <property type="match status" value="1"/>
</dbReference>
<dbReference type="Pfam" id="PF03861">
    <property type="entry name" value="ANTAR"/>
    <property type="match status" value="1"/>
</dbReference>
<dbReference type="Gene3D" id="3.30.450.40">
    <property type="match status" value="1"/>
</dbReference>
<keyword evidence="5" id="KW-1185">Reference proteome</keyword>
<evidence type="ECO:0000256" key="1">
    <source>
        <dbReference type="ARBA" id="ARBA00023015"/>
    </source>
</evidence>
<keyword evidence="2" id="KW-0804">Transcription</keyword>
<dbReference type="AlphaFoldDB" id="A0A0A0BBC3"/>